<feature type="region of interest" description="Disordered" evidence="1">
    <location>
        <begin position="88"/>
        <end position="155"/>
    </location>
</feature>
<organism evidence="3 4">
    <name type="scientific">Setaria digitata</name>
    <dbReference type="NCBI Taxonomy" id="48799"/>
    <lineage>
        <taxon>Eukaryota</taxon>
        <taxon>Metazoa</taxon>
        <taxon>Ecdysozoa</taxon>
        <taxon>Nematoda</taxon>
        <taxon>Chromadorea</taxon>
        <taxon>Rhabditida</taxon>
        <taxon>Spirurina</taxon>
        <taxon>Spiruromorpha</taxon>
        <taxon>Filarioidea</taxon>
        <taxon>Setariidae</taxon>
        <taxon>Setaria</taxon>
    </lineage>
</organism>
<keyword evidence="3" id="KW-1185">Reference proteome</keyword>
<sequence>MMSGRKLTYKEKTSITAVSQTDPPFIRKIKEKLGYKPPPTIENKFSTTAGEGYIENDMDEDDISRLDEESRPQIVVLDAQSDLNEMDLEAELEKKRAEEDRKKIEERKIIFKKPMKRKEQQSGAEMDEKRRCSEGRKEVASSNSRLLSFDDEEEG</sequence>
<feature type="compositionally biased region" description="Basic and acidic residues" evidence="1">
    <location>
        <begin position="91"/>
        <end position="109"/>
    </location>
</feature>
<protein>
    <submittedName>
        <fullName evidence="4">DUF4604 domain-containing protein</fullName>
    </submittedName>
</protein>
<proteinExistence type="predicted"/>
<evidence type="ECO:0000259" key="2">
    <source>
        <dbReference type="Pfam" id="PF15377"/>
    </source>
</evidence>
<evidence type="ECO:0000313" key="3">
    <source>
        <dbReference type="Proteomes" id="UP000887581"/>
    </source>
</evidence>
<feature type="region of interest" description="Disordered" evidence="1">
    <location>
        <begin position="36"/>
        <end position="56"/>
    </location>
</feature>
<accession>A0A915PNK7</accession>
<dbReference type="Pfam" id="PF15377">
    <property type="entry name" value="DUF4604"/>
    <property type="match status" value="1"/>
</dbReference>
<feature type="domain" description="DUF4604" evidence="2">
    <location>
        <begin position="20"/>
        <end position="136"/>
    </location>
</feature>
<dbReference type="PANTHER" id="PTHR31195">
    <property type="entry name" value="GEO02494P1"/>
    <property type="match status" value="1"/>
</dbReference>
<feature type="compositionally biased region" description="Basic and acidic residues" evidence="1">
    <location>
        <begin position="126"/>
        <end position="139"/>
    </location>
</feature>
<dbReference type="InterPro" id="IPR040219">
    <property type="entry name" value="KIAA1143-like"/>
</dbReference>
<dbReference type="Proteomes" id="UP000887581">
    <property type="component" value="Unplaced"/>
</dbReference>
<reference evidence="4" key="1">
    <citation type="submission" date="2022-11" db="UniProtKB">
        <authorList>
            <consortium name="WormBaseParasite"/>
        </authorList>
    </citation>
    <scope>IDENTIFICATION</scope>
</reference>
<evidence type="ECO:0000256" key="1">
    <source>
        <dbReference type="SAM" id="MobiDB-lite"/>
    </source>
</evidence>
<dbReference type="PANTHER" id="PTHR31195:SF2">
    <property type="entry name" value="GEO02494P1"/>
    <property type="match status" value="1"/>
</dbReference>
<dbReference type="InterPro" id="IPR027911">
    <property type="entry name" value="DUF4604"/>
</dbReference>
<dbReference type="AlphaFoldDB" id="A0A915PNK7"/>
<name>A0A915PNK7_9BILA</name>
<dbReference type="WBParaSite" id="sdigi.contig29.g2201.t1">
    <property type="protein sequence ID" value="sdigi.contig29.g2201.t1"/>
    <property type="gene ID" value="sdigi.contig29.g2201"/>
</dbReference>
<evidence type="ECO:0000313" key="4">
    <source>
        <dbReference type="WBParaSite" id="sdigi.contig29.g2201.t1"/>
    </source>
</evidence>